<feature type="region of interest" description="Disordered" evidence="1">
    <location>
        <begin position="1"/>
        <end position="32"/>
    </location>
</feature>
<gene>
    <name evidence="2" type="ORF">Athai_50390</name>
</gene>
<dbReference type="RefSeq" id="WP_203963731.1">
    <property type="nucleotide sequence ID" value="NZ_AP023355.1"/>
</dbReference>
<dbReference type="InterPro" id="IPR036844">
    <property type="entry name" value="Hint_dom_sf"/>
</dbReference>
<proteinExistence type="predicted"/>
<reference evidence="2 3" key="1">
    <citation type="submission" date="2020-08" db="EMBL/GenBank/DDBJ databases">
        <title>Whole genome shotgun sequence of Actinocatenispora thailandica NBRC 105041.</title>
        <authorList>
            <person name="Komaki H."/>
            <person name="Tamura T."/>
        </authorList>
    </citation>
    <scope>NUCLEOTIDE SEQUENCE [LARGE SCALE GENOMIC DNA]</scope>
    <source>
        <strain evidence="2 3">NBRC 105041</strain>
    </source>
</reference>
<dbReference type="Proteomes" id="UP000611640">
    <property type="component" value="Chromosome"/>
</dbReference>
<feature type="compositionally biased region" description="Polar residues" evidence="1">
    <location>
        <begin position="1"/>
        <end position="10"/>
    </location>
</feature>
<name>A0A7R7HZI2_9ACTN</name>
<evidence type="ECO:0000313" key="2">
    <source>
        <dbReference type="EMBL" id="BCJ37536.1"/>
    </source>
</evidence>
<sequence length="286" mass="30535">MADGSSQPIDTLQVGDQVADSKPGGHGTEKHRVDRVIVTHTDHDFVDLTVTTTKASRSRRLPAGVAGPVVPAAAHATATLTTTTHHPFWDVTTHTWTQAASLHPGDTLQTPTGRAQVVALHLYTATQTTYDLTIHRLHTYYVKAGATPVLVHNCGDALPAADREPPNAGPVLSRNADPGEEFNMVLSHGQPVSRPGGFGTFDDIPNQAYARSQLAIRSDWKPDVSVVQRYRIPGGDPIRIQESMVGPQYDPSTGQILPGGGTQLEILNNADRARLIPVGSPVALSP</sequence>
<accession>A0A7R7HZI2</accession>
<evidence type="ECO:0008006" key="4">
    <source>
        <dbReference type="Google" id="ProtNLM"/>
    </source>
</evidence>
<dbReference type="SUPFAM" id="SSF51294">
    <property type="entry name" value="Hedgehog/intein (Hint) domain"/>
    <property type="match status" value="1"/>
</dbReference>
<dbReference type="Gene3D" id="2.170.16.10">
    <property type="entry name" value="Hedgehog/Intein (Hint) domain"/>
    <property type="match status" value="1"/>
</dbReference>
<protein>
    <recommendedName>
        <fullName evidence="4">Intein C-terminal splicing domain-containing protein</fullName>
    </recommendedName>
</protein>
<evidence type="ECO:0000313" key="3">
    <source>
        <dbReference type="Proteomes" id="UP000611640"/>
    </source>
</evidence>
<dbReference type="AlphaFoldDB" id="A0A7R7HZI2"/>
<organism evidence="2 3">
    <name type="scientific">Actinocatenispora thailandica</name>
    <dbReference type="NCBI Taxonomy" id="227318"/>
    <lineage>
        <taxon>Bacteria</taxon>
        <taxon>Bacillati</taxon>
        <taxon>Actinomycetota</taxon>
        <taxon>Actinomycetes</taxon>
        <taxon>Micromonosporales</taxon>
        <taxon>Micromonosporaceae</taxon>
        <taxon>Actinocatenispora</taxon>
    </lineage>
</organism>
<dbReference type="EMBL" id="AP023355">
    <property type="protein sequence ID" value="BCJ37536.1"/>
    <property type="molecule type" value="Genomic_DNA"/>
</dbReference>
<dbReference type="PROSITE" id="PS50818">
    <property type="entry name" value="INTEIN_C_TER"/>
    <property type="match status" value="1"/>
</dbReference>
<keyword evidence="3" id="KW-1185">Reference proteome</keyword>
<dbReference type="InterPro" id="IPR030934">
    <property type="entry name" value="Intein_C"/>
</dbReference>
<evidence type="ECO:0000256" key="1">
    <source>
        <dbReference type="SAM" id="MobiDB-lite"/>
    </source>
</evidence>
<dbReference type="KEGG" id="atl:Athai_50390"/>
<dbReference type="NCBIfam" id="TIGR01443">
    <property type="entry name" value="intein_Cterm"/>
    <property type="match status" value="1"/>
</dbReference>
<dbReference type="Pfam" id="PF07591">
    <property type="entry name" value="PT-HINT"/>
    <property type="match status" value="1"/>
</dbReference>